<dbReference type="Pfam" id="PF00589">
    <property type="entry name" value="Phage_integrase"/>
    <property type="match status" value="1"/>
</dbReference>
<reference evidence="3" key="1">
    <citation type="submission" date="2019-08" db="EMBL/GenBank/DDBJ databases">
        <authorList>
            <person name="Kucharzyk K."/>
            <person name="Murdoch R.W."/>
            <person name="Higgins S."/>
            <person name="Loffler F."/>
        </authorList>
    </citation>
    <scope>NUCLEOTIDE SEQUENCE</scope>
</reference>
<gene>
    <name evidence="3" type="primary">xerD_89</name>
    <name evidence="3" type="ORF">SDC9_140440</name>
</gene>
<evidence type="ECO:0000256" key="1">
    <source>
        <dbReference type="ARBA" id="ARBA00023172"/>
    </source>
</evidence>
<dbReference type="EMBL" id="VSSQ01040132">
    <property type="protein sequence ID" value="MPM93304.1"/>
    <property type="molecule type" value="Genomic_DNA"/>
</dbReference>
<protein>
    <submittedName>
        <fullName evidence="3">Tyrosine recombinase XerD</fullName>
    </submittedName>
</protein>
<dbReference type="GO" id="GO:0006310">
    <property type="term" value="P:DNA recombination"/>
    <property type="evidence" value="ECO:0007669"/>
    <property type="project" value="UniProtKB-KW"/>
</dbReference>
<comment type="caution">
    <text evidence="3">The sequence shown here is derived from an EMBL/GenBank/DDBJ whole genome shotgun (WGS) entry which is preliminary data.</text>
</comment>
<dbReference type="PROSITE" id="PS51898">
    <property type="entry name" value="TYR_RECOMBINASE"/>
    <property type="match status" value="1"/>
</dbReference>
<evidence type="ECO:0000313" key="3">
    <source>
        <dbReference type="EMBL" id="MPM93304.1"/>
    </source>
</evidence>
<dbReference type="InterPro" id="IPR011010">
    <property type="entry name" value="DNA_brk_join_enz"/>
</dbReference>
<dbReference type="InterPro" id="IPR002104">
    <property type="entry name" value="Integrase_catalytic"/>
</dbReference>
<dbReference type="Gene3D" id="1.10.443.10">
    <property type="entry name" value="Intergrase catalytic core"/>
    <property type="match status" value="1"/>
</dbReference>
<feature type="domain" description="Tyr recombinase" evidence="2">
    <location>
        <begin position="1"/>
        <end position="39"/>
    </location>
</feature>
<sequence>MIENGAELRAVQEMLGHANIATTQIYTHVSTQRILGAYDLYMKGK</sequence>
<evidence type="ECO:0000259" key="2">
    <source>
        <dbReference type="PROSITE" id="PS51898"/>
    </source>
</evidence>
<dbReference type="SUPFAM" id="SSF56349">
    <property type="entry name" value="DNA breaking-rejoining enzymes"/>
    <property type="match status" value="1"/>
</dbReference>
<name>A0A645DUW9_9ZZZZ</name>
<organism evidence="3">
    <name type="scientific">bioreactor metagenome</name>
    <dbReference type="NCBI Taxonomy" id="1076179"/>
    <lineage>
        <taxon>unclassified sequences</taxon>
        <taxon>metagenomes</taxon>
        <taxon>ecological metagenomes</taxon>
    </lineage>
</organism>
<dbReference type="InterPro" id="IPR013762">
    <property type="entry name" value="Integrase-like_cat_sf"/>
</dbReference>
<keyword evidence="1" id="KW-0233">DNA recombination</keyword>
<dbReference type="GO" id="GO:0003677">
    <property type="term" value="F:DNA binding"/>
    <property type="evidence" value="ECO:0007669"/>
    <property type="project" value="InterPro"/>
</dbReference>
<dbReference type="GO" id="GO:0015074">
    <property type="term" value="P:DNA integration"/>
    <property type="evidence" value="ECO:0007669"/>
    <property type="project" value="InterPro"/>
</dbReference>
<dbReference type="AlphaFoldDB" id="A0A645DUW9"/>
<proteinExistence type="predicted"/>
<accession>A0A645DUW9</accession>